<dbReference type="OrthoDB" id="188035at2759"/>
<dbReference type="InterPro" id="IPR038770">
    <property type="entry name" value="Na+/solute_symporter_sf"/>
</dbReference>
<dbReference type="PANTHER" id="PTHR18640:SF5">
    <property type="entry name" value="SODIUM_BILE ACID COTRANSPORTER 7"/>
    <property type="match status" value="1"/>
</dbReference>
<gene>
    <name evidence="1" type="ORF">ATEIFO6365_0015013600</name>
</gene>
<dbReference type="VEuPathDB" id="FungiDB:ATEG_10098"/>
<reference evidence="1 2" key="1">
    <citation type="submission" date="2020-01" db="EMBL/GenBank/DDBJ databases">
        <title>Aspergillus terreus IFO 6365 whole genome shotgun sequence.</title>
        <authorList>
            <person name="Kanamasa S."/>
            <person name="Takahashi H."/>
        </authorList>
    </citation>
    <scope>NUCLEOTIDE SEQUENCE [LARGE SCALE GENOMIC DNA]</scope>
    <source>
        <strain evidence="1 2">IFO 6365</strain>
    </source>
</reference>
<dbReference type="AlphaFoldDB" id="A0A5M3ZH08"/>
<proteinExistence type="predicted"/>
<dbReference type="Gene3D" id="1.20.1530.20">
    <property type="match status" value="1"/>
</dbReference>
<dbReference type="Proteomes" id="UP000452235">
    <property type="component" value="Unassembled WGS sequence"/>
</dbReference>
<dbReference type="InterPro" id="IPR016833">
    <property type="entry name" value="Put_Na-Bile_cotransptr"/>
</dbReference>
<protein>
    <submittedName>
        <fullName evidence="1">Putative sodium bile acid cotransporter</fullName>
    </submittedName>
</protein>
<accession>A0A5M3ZH08</accession>
<dbReference type="GO" id="GO:0005886">
    <property type="term" value="C:plasma membrane"/>
    <property type="evidence" value="ECO:0007669"/>
    <property type="project" value="TreeGrafter"/>
</dbReference>
<comment type="caution">
    <text evidence="1">The sequence shown here is derived from an EMBL/GenBank/DDBJ whole genome shotgun (WGS) entry which is preliminary data.</text>
</comment>
<evidence type="ECO:0000313" key="1">
    <source>
        <dbReference type="EMBL" id="GFF21565.1"/>
    </source>
</evidence>
<dbReference type="PIRSF" id="PIRSF026166">
    <property type="entry name" value="UCP026166"/>
    <property type="match status" value="1"/>
</dbReference>
<name>A0A5M3ZH08_ASPTE</name>
<dbReference type="PANTHER" id="PTHR18640">
    <property type="entry name" value="SOLUTE CARRIER FAMILY 10 MEMBER 7"/>
    <property type="match status" value="1"/>
</dbReference>
<dbReference type="Pfam" id="PF13593">
    <property type="entry name" value="SBF_like"/>
    <property type="match status" value="1"/>
</dbReference>
<evidence type="ECO:0000313" key="2">
    <source>
        <dbReference type="Proteomes" id="UP000452235"/>
    </source>
</evidence>
<sequence>MATDPPTPLHTILTFLLHQWLLIGIGIACILAYYFPSVAKHGGTIHAEYTILYGAMALIFLISGLTIPRDKLLRHARNLRLHLLVQSISFLLVPALLLAIVHLILAADSAPRIDPALLAGYLFTAAIPTTIASNVVMTRAATGDDAAALVEVLLANLLGPFVSPAWTLTILPHAPAFDPWRAATADLAAMYRAVFRQLGLGVLLPLVVGQAVRWSWPAPTARVVERARLAKVGSFCMLLLVWSTFSSCFATGALQSLAAENIVFVVCFNVALYLALTGVSFGLCRLPELWAGDADSRGDGGRRWKRVFRSISPEETIAVCFCAPAKSTSLGIPLLYAMWAPLDLLVKAKTSVPVLLYTTEQICVAHVLVQVFRRWRARVDDKQEGEPEMAEGCESRSISV</sequence>
<keyword evidence="2" id="KW-1185">Reference proteome</keyword>
<dbReference type="EMBL" id="BLJY01000015">
    <property type="protein sequence ID" value="GFF21565.1"/>
    <property type="molecule type" value="Genomic_DNA"/>
</dbReference>
<organism evidence="1 2">
    <name type="scientific">Aspergillus terreus</name>
    <dbReference type="NCBI Taxonomy" id="33178"/>
    <lineage>
        <taxon>Eukaryota</taxon>
        <taxon>Fungi</taxon>
        <taxon>Dikarya</taxon>
        <taxon>Ascomycota</taxon>
        <taxon>Pezizomycotina</taxon>
        <taxon>Eurotiomycetes</taxon>
        <taxon>Eurotiomycetidae</taxon>
        <taxon>Eurotiales</taxon>
        <taxon>Aspergillaceae</taxon>
        <taxon>Aspergillus</taxon>
        <taxon>Aspergillus subgen. Circumdati</taxon>
    </lineage>
</organism>